<gene>
    <name evidence="7" type="ORF">GZH52_02965</name>
</gene>
<feature type="transmembrane region" description="Helical" evidence="5">
    <location>
        <begin position="172"/>
        <end position="194"/>
    </location>
</feature>
<dbReference type="GO" id="GO:0016020">
    <property type="term" value="C:membrane"/>
    <property type="evidence" value="ECO:0007669"/>
    <property type="project" value="UniProtKB-SubCell"/>
</dbReference>
<feature type="transmembrane region" description="Helical" evidence="5">
    <location>
        <begin position="138"/>
        <end position="160"/>
    </location>
</feature>
<feature type="transmembrane region" description="Helical" evidence="5">
    <location>
        <begin position="86"/>
        <end position="108"/>
    </location>
</feature>
<evidence type="ECO:0000256" key="5">
    <source>
        <dbReference type="SAM" id="Phobius"/>
    </source>
</evidence>
<name>A0A6B2KNV1_9NEIS</name>
<sequence>MPVKDRLLALAVVAVWGFNFVVIKWGVAGVPPFGLGALRFAAAFGCGVFLVRAPALPWRYLAAYGLTMGFGQFACLFWAIKAGMPASAASIVLQAQALFTLLLGALWLSEPVSARQWLSLAAGSGALALFALDGGKTLPWAGLALTLVGAASWAMSNLVVRRAVRDGYQPDALALVVYASAVPILPFALMWALFEQDATHWPSVLSARSVFAVAYLALVATLFGYGVWSRLLARHPVSQVAPFSLLVPLFGVLFSALLLGERLSALQLAGGVLLIGALAAGSGALKLPTFKRKAAG</sequence>
<comment type="caution">
    <text evidence="7">The sequence shown here is derived from an EMBL/GenBank/DDBJ whole genome shotgun (WGS) entry which is preliminary data.</text>
</comment>
<accession>A0A6B2KNV1</accession>
<feature type="transmembrane region" description="Helical" evidence="5">
    <location>
        <begin position="240"/>
        <end position="259"/>
    </location>
</feature>
<evidence type="ECO:0000256" key="3">
    <source>
        <dbReference type="ARBA" id="ARBA00022989"/>
    </source>
</evidence>
<feature type="transmembrane region" description="Helical" evidence="5">
    <location>
        <begin position="206"/>
        <end position="228"/>
    </location>
</feature>
<evidence type="ECO:0000313" key="8">
    <source>
        <dbReference type="Proteomes" id="UP000482578"/>
    </source>
</evidence>
<dbReference type="Proteomes" id="UP000482578">
    <property type="component" value="Unassembled WGS sequence"/>
</dbReference>
<dbReference type="RefSeq" id="WP_163315019.1">
    <property type="nucleotide sequence ID" value="NZ_JAAGAA010000002.1"/>
</dbReference>
<protein>
    <submittedName>
        <fullName evidence="7">EamA family transporter</fullName>
    </submittedName>
</protein>
<evidence type="ECO:0000259" key="6">
    <source>
        <dbReference type="Pfam" id="PF00892"/>
    </source>
</evidence>
<comment type="subcellular location">
    <subcellularLocation>
        <location evidence="1">Membrane</location>
        <topology evidence="1">Multi-pass membrane protein</topology>
    </subcellularLocation>
</comment>
<dbReference type="EMBL" id="JAAGAA010000002">
    <property type="protein sequence ID" value="NDV11761.1"/>
    <property type="molecule type" value="Genomic_DNA"/>
</dbReference>
<keyword evidence="2 5" id="KW-0812">Transmembrane</keyword>
<feature type="transmembrane region" description="Helical" evidence="5">
    <location>
        <begin position="7"/>
        <end position="27"/>
    </location>
</feature>
<keyword evidence="3 5" id="KW-1133">Transmembrane helix</keyword>
<evidence type="ECO:0000256" key="2">
    <source>
        <dbReference type="ARBA" id="ARBA00022692"/>
    </source>
</evidence>
<reference evidence="7 8" key="1">
    <citation type="submission" date="2020-02" db="EMBL/GenBank/DDBJ databases">
        <authorList>
            <person name="Yang Z."/>
        </authorList>
    </citation>
    <scope>NUCLEOTIDE SEQUENCE [LARGE SCALE GENOMIC DNA]</scope>
    <source>
        <strain evidence="7 8">HX-7-9</strain>
    </source>
</reference>
<keyword evidence="4 5" id="KW-0472">Membrane</keyword>
<proteinExistence type="predicted"/>
<dbReference type="PANTHER" id="PTHR32322:SF9">
    <property type="entry name" value="AMINO-ACID METABOLITE EFFLUX PUMP-RELATED"/>
    <property type="match status" value="1"/>
</dbReference>
<evidence type="ECO:0000256" key="1">
    <source>
        <dbReference type="ARBA" id="ARBA00004141"/>
    </source>
</evidence>
<dbReference type="PANTHER" id="PTHR32322">
    <property type="entry name" value="INNER MEMBRANE TRANSPORTER"/>
    <property type="match status" value="1"/>
</dbReference>
<feature type="domain" description="EamA" evidence="6">
    <location>
        <begin position="141"/>
        <end position="278"/>
    </location>
</feature>
<evidence type="ECO:0000256" key="4">
    <source>
        <dbReference type="ARBA" id="ARBA00023136"/>
    </source>
</evidence>
<dbReference type="InterPro" id="IPR050638">
    <property type="entry name" value="AA-Vitamin_Transporters"/>
</dbReference>
<feature type="transmembrane region" description="Helical" evidence="5">
    <location>
        <begin position="265"/>
        <end position="285"/>
    </location>
</feature>
<keyword evidence="8" id="KW-1185">Reference proteome</keyword>
<dbReference type="SUPFAM" id="SSF103481">
    <property type="entry name" value="Multidrug resistance efflux transporter EmrE"/>
    <property type="match status" value="2"/>
</dbReference>
<dbReference type="InterPro" id="IPR037185">
    <property type="entry name" value="EmrE-like"/>
</dbReference>
<feature type="transmembrane region" description="Helical" evidence="5">
    <location>
        <begin position="58"/>
        <end position="80"/>
    </location>
</feature>
<dbReference type="InterPro" id="IPR000620">
    <property type="entry name" value="EamA_dom"/>
</dbReference>
<organism evidence="7 8">
    <name type="scientific">Crenobacter caeni</name>
    <dbReference type="NCBI Taxonomy" id="2705474"/>
    <lineage>
        <taxon>Bacteria</taxon>
        <taxon>Pseudomonadati</taxon>
        <taxon>Pseudomonadota</taxon>
        <taxon>Betaproteobacteria</taxon>
        <taxon>Neisseriales</taxon>
        <taxon>Neisseriaceae</taxon>
        <taxon>Crenobacter</taxon>
    </lineage>
</organism>
<evidence type="ECO:0000313" key="7">
    <source>
        <dbReference type="EMBL" id="NDV11761.1"/>
    </source>
</evidence>
<feature type="domain" description="EamA" evidence="6">
    <location>
        <begin position="7"/>
        <end position="130"/>
    </location>
</feature>
<dbReference type="Pfam" id="PF00892">
    <property type="entry name" value="EamA"/>
    <property type="match status" value="2"/>
</dbReference>
<dbReference type="AlphaFoldDB" id="A0A6B2KNV1"/>